<evidence type="ECO:0000256" key="3">
    <source>
        <dbReference type="ARBA" id="ARBA00023125"/>
    </source>
</evidence>
<keyword evidence="5" id="KW-0540">Nuclease</keyword>
<evidence type="ECO:0000256" key="2">
    <source>
        <dbReference type="ARBA" id="ARBA00022747"/>
    </source>
</evidence>
<dbReference type="GO" id="GO:0004519">
    <property type="term" value="F:endonuclease activity"/>
    <property type="evidence" value="ECO:0007669"/>
    <property type="project" value="UniProtKB-KW"/>
</dbReference>
<organism evidence="5 6">
    <name type="scientific">Ferviditalea candida</name>
    <dbReference type="NCBI Taxonomy" id="3108399"/>
    <lineage>
        <taxon>Bacteria</taxon>
        <taxon>Bacillati</taxon>
        <taxon>Bacillota</taxon>
        <taxon>Bacilli</taxon>
        <taxon>Bacillales</taxon>
        <taxon>Paenibacillaceae</taxon>
        <taxon>Ferviditalea</taxon>
    </lineage>
</organism>
<feature type="domain" description="Type I restriction modification DNA specificity" evidence="4">
    <location>
        <begin position="33"/>
        <end position="171"/>
    </location>
</feature>
<evidence type="ECO:0000313" key="6">
    <source>
        <dbReference type="Proteomes" id="UP001310386"/>
    </source>
</evidence>
<keyword evidence="5" id="KW-0378">Hydrolase</keyword>
<keyword evidence="6" id="KW-1185">Reference proteome</keyword>
<protein>
    <submittedName>
        <fullName evidence="5">Restriction endonuclease subunit S</fullName>
        <ecNumber evidence="5">3.1.21.-</ecNumber>
    </submittedName>
</protein>
<dbReference type="EC" id="3.1.21.-" evidence="5"/>
<reference evidence="5" key="1">
    <citation type="submission" date="2023-12" db="EMBL/GenBank/DDBJ databases">
        <title>Fervidustalea candida gen. nov., sp. nov., a novel member of the family Paenibacillaceae isolated from a geothermal area.</title>
        <authorList>
            <person name="Li W.-J."/>
            <person name="Jiao J.-Y."/>
            <person name="Chen Y."/>
        </authorList>
    </citation>
    <scope>NUCLEOTIDE SEQUENCE</scope>
    <source>
        <strain evidence="5">SYSU GA230002</strain>
    </source>
</reference>
<dbReference type="InterPro" id="IPR000055">
    <property type="entry name" value="Restrct_endonuc_typeI_TRD"/>
</dbReference>
<gene>
    <name evidence="5" type="ORF">VF724_15225</name>
</gene>
<dbReference type="RefSeq" id="WP_371755133.1">
    <property type="nucleotide sequence ID" value="NZ_JAYJLD010000026.1"/>
</dbReference>
<dbReference type="GO" id="GO:0016787">
    <property type="term" value="F:hydrolase activity"/>
    <property type="evidence" value="ECO:0007669"/>
    <property type="project" value="UniProtKB-KW"/>
</dbReference>
<dbReference type="SUPFAM" id="SSF116734">
    <property type="entry name" value="DNA methylase specificity domain"/>
    <property type="match status" value="2"/>
</dbReference>
<name>A0ABU5ZMA8_9BACL</name>
<evidence type="ECO:0000313" key="5">
    <source>
        <dbReference type="EMBL" id="MEB3103007.1"/>
    </source>
</evidence>
<comment type="caution">
    <text evidence="5">The sequence shown here is derived from an EMBL/GenBank/DDBJ whole genome shotgun (WGS) entry which is preliminary data.</text>
</comment>
<comment type="similarity">
    <text evidence="1">Belongs to the type-I restriction system S methylase family.</text>
</comment>
<proteinExistence type="inferred from homology"/>
<keyword evidence="5" id="KW-0255">Endonuclease</keyword>
<dbReference type="Pfam" id="PF01420">
    <property type="entry name" value="Methylase_S"/>
    <property type="match status" value="1"/>
</dbReference>
<sequence length="391" mass="44687">MRLGEVCESVSLTFRKQQDRVILINTSDVLDGKVTNHEYVPNENLRGQFKKSFRRDDILYSEIRPKNRRFAYVDFESDDYVASTKLMVIRANDKVLPQFLFQVLKSDEIIEQLQLLAETRSGTFPQITFSELAALDVRIPPIPEQREIAATMNAIDDKIANNTKINHHLEQIAQAIFKSWFVDFEPWDGKMPEGWTLTTLNALCSMVAKGITPQYDENSPEIVINQKCIRNKTIDLSLVRRHQPKRVNEKWLQYGDILINSTGEGTLGRAAQFFLSASNYTVDSHITIVRPIKEDLVFFLGQWCLQRESEFAAMASGSTGQTDLPRERLKAMDCMLPDVHTLQRFSQLLKPVVEKQVAVRTENAHLAVLRDMLLPRLMSGELLVSDLSDAK</sequence>
<keyword evidence="2" id="KW-0680">Restriction system</keyword>
<dbReference type="InterPro" id="IPR044946">
    <property type="entry name" value="Restrct_endonuc_typeI_TRD_sf"/>
</dbReference>
<evidence type="ECO:0000259" key="4">
    <source>
        <dbReference type="Pfam" id="PF01420"/>
    </source>
</evidence>
<dbReference type="EMBL" id="JAYJLD010000026">
    <property type="protein sequence ID" value="MEB3103007.1"/>
    <property type="molecule type" value="Genomic_DNA"/>
</dbReference>
<keyword evidence="3" id="KW-0238">DNA-binding</keyword>
<dbReference type="Proteomes" id="UP001310386">
    <property type="component" value="Unassembled WGS sequence"/>
</dbReference>
<dbReference type="PANTHER" id="PTHR30408">
    <property type="entry name" value="TYPE-1 RESTRICTION ENZYME ECOKI SPECIFICITY PROTEIN"/>
    <property type="match status" value="1"/>
</dbReference>
<dbReference type="PANTHER" id="PTHR30408:SF13">
    <property type="entry name" value="TYPE I RESTRICTION ENZYME HINDI SPECIFICITY SUBUNIT"/>
    <property type="match status" value="1"/>
</dbReference>
<dbReference type="Gene3D" id="3.90.220.20">
    <property type="entry name" value="DNA methylase specificity domains"/>
    <property type="match status" value="2"/>
</dbReference>
<accession>A0ABU5ZMA8</accession>
<dbReference type="InterPro" id="IPR052021">
    <property type="entry name" value="Type-I_RS_S_subunit"/>
</dbReference>
<dbReference type="CDD" id="cd16961">
    <property type="entry name" value="RMtype1_S_TRD-CR_like"/>
    <property type="match status" value="1"/>
</dbReference>
<evidence type="ECO:0000256" key="1">
    <source>
        <dbReference type="ARBA" id="ARBA00010923"/>
    </source>
</evidence>